<dbReference type="SUPFAM" id="SSF75620">
    <property type="entry name" value="Release factor"/>
    <property type="match status" value="1"/>
</dbReference>
<dbReference type="RefSeq" id="WP_130701174.1">
    <property type="nucleotide sequence ID" value="NZ_SIMK01000001.1"/>
</dbReference>
<organism evidence="3 4">
    <name type="scientific">Rhizobium ruizarguesonis</name>
    <dbReference type="NCBI Taxonomy" id="2081791"/>
    <lineage>
        <taxon>Bacteria</taxon>
        <taxon>Pseudomonadati</taxon>
        <taxon>Pseudomonadota</taxon>
        <taxon>Alphaproteobacteria</taxon>
        <taxon>Hyphomicrobiales</taxon>
        <taxon>Rhizobiaceae</taxon>
        <taxon>Rhizobium/Agrobacterium group</taxon>
        <taxon>Rhizobium</taxon>
    </lineage>
</organism>
<dbReference type="InterPro" id="IPR050057">
    <property type="entry name" value="Prokaryotic/Mito_RF"/>
</dbReference>
<dbReference type="AlphaFoldDB" id="A0AB38I6S0"/>
<dbReference type="Gene3D" id="3.30.70.1660">
    <property type="match status" value="1"/>
</dbReference>
<evidence type="ECO:0000256" key="1">
    <source>
        <dbReference type="ARBA" id="ARBA00010835"/>
    </source>
</evidence>
<dbReference type="PANTHER" id="PTHR43804">
    <property type="entry name" value="LD18447P"/>
    <property type="match status" value="1"/>
</dbReference>
<dbReference type="InterPro" id="IPR017509">
    <property type="entry name" value="PrfH"/>
</dbReference>
<dbReference type="InterPro" id="IPR000352">
    <property type="entry name" value="Pep_chain_release_fac_I"/>
</dbReference>
<comment type="caution">
    <text evidence="3">The sequence shown here is derived from an EMBL/GenBank/DDBJ whole genome shotgun (WGS) entry which is preliminary data.</text>
</comment>
<gene>
    <name evidence="3" type="primary">prfH</name>
    <name evidence="3" type="ORF">ELH40_16905</name>
</gene>
<evidence type="ECO:0000313" key="3">
    <source>
        <dbReference type="EMBL" id="TBC16486.1"/>
    </source>
</evidence>
<dbReference type="Pfam" id="PF00472">
    <property type="entry name" value="RF-1"/>
    <property type="match status" value="1"/>
</dbReference>
<feature type="domain" description="Prokaryotic-type class I peptide chain release factors" evidence="2">
    <location>
        <begin position="107"/>
        <end position="197"/>
    </location>
</feature>
<comment type="similarity">
    <text evidence="1">Belongs to the prokaryotic/mitochondrial release factor family.</text>
</comment>
<evidence type="ECO:0000259" key="2">
    <source>
        <dbReference type="Pfam" id="PF00472"/>
    </source>
</evidence>
<reference evidence="3 4" key="1">
    <citation type="submission" date="2019-02" db="EMBL/GenBank/DDBJ databases">
        <title>The genomic architecture of introgression among sibling species of bacteria.</title>
        <authorList>
            <person name="Cavassim M.I.A."/>
            <person name="Moeskjaer S."/>
            <person name="Moslemi C."/>
            <person name="Fields B."/>
            <person name="Bachmann A."/>
            <person name="Vilhjalmsson B."/>
            <person name="Schierup M.H."/>
            <person name="Young J.P.W."/>
            <person name="Andersen S.U."/>
        </authorList>
    </citation>
    <scope>NUCLEOTIDE SEQUENCE [LARGE SCALE GENOMIC DNA]</scope>
    <source>
        <strain evidence="3 4">SM92</strain>
    </source>
</reference>
<evidence type="ECO:0000313" key="4">
    <source>
        <dbReference type="Proteomes" id="UP000294215"/>
    </source>
</evidence>
<dbReference type="EMBL" id="SIMR01000001">
    <property type="protein sequence ID" value="TBC16486.1"/>
    <property type="molecule type" value="Genomic_DNA"/>
</dbReference>
<name>A0AB38I6S0_9HYPH</name>
<dbReference type="NCBIfam" id="TIGR03072">
    <property type="entry name" value="release_prfH"/>
    <property type="match status" value="1"/>
</dbReference>
<dbReference type="Gene3D" id="3.30.160.20">
    <property type="match status" value="1"/>
</dbReference>
<dbReference type="GO" id="GO:0003747">
    <property type="term" value="F:translation release factor activity"/>
    <property type="evidence" value="ECO:0007669"/>
    <property type="project" value="InterPro"/>
</dbReference>
<dbReference type="InterPro" id="IPR045853">
    <property type="entry name" value="Pep_chain_release_fac_I_sf"/>
</dbReference>
<dbReference type="Proteomes" id="UP000294215">
    <property type="component" value="Unassembled WGS sequence"/>
</dbReference>
<dbReference type="PANTHER" id="PTHR43804:SF9">
    <property type="entry name" value="PEPTIDE CHAIN RELEASE FACTOR HOMOLOG-RELATED"/>
    <property type="match status" value="1"/>
</dbReference>
<accession>A0AB38I6S0</accession>
<proteinExistence type="inferred from homology"/>
<protein>
    <submittedName>
        <fullName evidence="3">Peptide chain release factor H</fullName>
    </submittedName>
</protein>
<sequence>MSAIDLLVTSGNGPVECRMALTALLGILEREAIRVGCSFETSLGPVPDEHGAKSAIVSLGGIEAEQIAASYCGTIRFTFKSPMRPGHKRQNWYVAVQRIDSKPEGGEVTIDPADLRFETLRAGGPGGQHQNTTDSAVRVLHRPTGLVVTARDERSQHRNKALALRRLDAMLRHIEAEKQEAAKSDRFIANRTIERGNEVRAFKL</sequence>